<dbReference type="STRING" id="55802.TBCH5v1_1011"/>
<dbReference type="AlphaFoldDB" id="A0A0S1XB39"/>
<dbReference type="PANTHER" id="PTHR30289">
    <property type="entry name" value="UNCHARACTERIZED PROTEIN YBCL-RELATED"/>
    <property type="match status" value="1"/>
</dbReference>
<dbReference type="PATRIC" id="fig|55802.8.peg.1003"/>
<dbReference type="GeneID" id="26136280"/>
<dbReference type="Pfam" id="PF01161">
    <property type="entry name" value="PBP"/>
    <property type="match status" value="1"/>
</dbReference>
<dbReference type="Gene3D" id="3.90.280.10">
    <property type="entry name" value="PEBP-like"/>
    <property type="match status" value="1"/>
</dbReference>
<dbReference type="PROSITE" id="PS51257">
    <property type="entry name" value="PROKAR_LIPOPROTEIN"/>
    <property type="match status" value="1"/>
</dbReference>
<evidence type="ECO:0008006" key="3">
    <source>
        <dbReference type="Google" id="ProtNLM"/>
    </source>
</evidence>
<sequence>MKELLVLFISAFVLISGCIGHGDDRMSLKVTSVFKNGEPIPSRYTCEGADISPPLRVEGLSDKAVSIAIIVDDPDAPMGTFVHWVAWNIPPVSEIPENIPKKGVVESPIHVVQGKNDFERIGYNGPCPPRGHGIHHYHFKIYVLDTQLNLKPGATKRDLEKAMKGHIIQYGELIGIYERK</sequence>
<reference evidence="1 2" key="1">
    <citation type="journal article" date="2016" name="Genome Announc.">
        <title>Complete genome sequence of the hyperthermophilic and piezophilic archaeon Thermococcus barophilus Ch5, capable of growth at the expense of hydrogenogenesis from carbon monoxide and formate.</title>
        <authorList>
            <person name="Oger P."/>
            <person name="Sokolova T.G."/>
            <person name="Kozhevnikova D.A."/>
            <person name="Taranov E.A."/>
            <person name="Vannier P."/>
            <person name="Lee H.S."/>
            <person name="Kwon K.K."/>
            <person name="Kang S.G."/>
            <person name="Lee J.H."/>
            <person name="Bonch-Osmolovskaya E.A."/>
            <person name="Lebedinsky A.V."/>
        </authorList>
    </citation>
    <scope>NUCLEOTIDE SEQUENCE [LARGE SCALE GENOMIC DNA]</scope>
    <source>
        <strain evidence="2">Ch5</strain>
    </source>
</reference>
<accession>A0A0S1XB39</accession>
<name>A0A0S1XB39_THEBA</name>
<dbReference type="PANTHER" id="PTHR30289:SF1">
    <property type="entry name" value="PEBP (PHOSPHATIDYLETHANOLAMINE-BINDING PROTEIN) FAMILY PROTEIN"/>
    <property type="match status" value="1"/>
</dbReference>
<organism evidence="1 2">
    <name type="scientific">Thermococcus barophilus</name>
    <dbReference type="NCBI Taxonomy" id="55802"/>
    <lineage>
        <taxon>Archaea</taxon>
        <taxon>Methanobacteriati</taxon>
        <taxon>Methanobacteriota</taxon>
        <taxon>Thermococci</taxon>
        <taxon>Thermococcales</taxon>
        <taxon>Thermococcaceae</taxon>
        <taxon>Thermococcus</taxon>
    </lineage>
</organism>
<evidence type="ECO:0000313" key="2">
    <source>
        <dbReference type="Proteomes" id="UP000066042"/>
    </source>
</evidence>
<dbReference type="EMBL" id="CP013050">
    <property type="protein sequence ID" value="ALM74956.1"/>
    <property type="molecule type" value="Genomic_DNA"/>
</dbReference>
<dbReference type="InterPro" id="IPR036610">
    <property type="entry name" value="PEBP-like_sf"/>
</dbReference>
<dbReference type="InterPro" id="IPR005247">
    <property type="entry name" value="YbhB_YbcL/LppC-like"/>
</dbReference>
<dbReference type="SUPFAM" id="SSF49777">
    <property type="entry name" value="PEBP-like"/>
    <property type="match status" value="1"/>
</dbReference>
<dbReference type="CDD" id="cd00865">
    <property type="entry name" value="PEBP_bact_arch"/>
    <property type="match status" value="1"/>
</dbReference>
<proteinExistence type="predicted"/>
<dbReference type="InterPro" id="IPR008914">
    <property type="entry name" value="PEBP"/>
</dbReference>
<protein>
    <recommendedName>
        <fullName evidence="3">YbhB/YbcL family Raf kinase inhibitor-like protein</fullName>
    </recommendedName>
</protein>
<dbReference type="NCBIfam" id="TIGR00481">
    <property type="entry name" value="YbhB/YbcL family Raf kinase inhibitor-like protein"/>
    <property type="match status" value="1"/>
</dbReference>
<evidence type="ECO:0000313" key="1">
    <source>
        <dbReference type="EMBL" id="ALM74956.1"/>
    </source>
</evidence>
<gene>
    <name evidence="1" type="ORF">TBCH5v1_1011</name>
</gene>
<dbReference type="Proteomes" id="UP000066042">
    <property type="component" value="Chromosome"/>
</dbReference>
<dbReference type="RefSeq" id="WP_056933730.1">
    <property type="nucleotide sequence ID" value="NZ_CP013050.1"/>
</dbReference>